<dbReference type="PANTHER" id="PTHR30006">
    <property type="entry name" value="THIAMINE-BINDING PERIPLASMIC PROTEIN-RELATED"/>
    <property type="match status" value="1"/>
</dbReference>
<dbReference type="Proteomes" id="UP000280344">
    <property type="component" value="Chromosome"/>
</dbReference>
<dbReference type="EMBL" id="CP034593">
    <property type="protein sequence ID" value="AZQ78263.1"/>
    <property type="molecule type" value="Genomic_DNA"/>
</dbReference>
<gene>
    <name evidence="2" type="ORF">EJ997_11720</name>
</gene>
<proteinExistence type="predicted"/>
<dbReference type="OrthoDB" id="366726at2"/>
<sequence length="384" mass="42098">MSAAVLVASFLTLVACSDDEETDDNGAGNGDANAAVNTSQVDEDFDLDALIEAAEAEGPITIYDNTSKVETMAENFTAKYGIEATGVKVDASEAFEMVTREAESGDVQGDVIALPDMAALQAQLLPDEIVYSWIPGDLVDNIDESQRDPLVLIHDPSLWAYNSEVYDTCPVTNMWELTEEEWTGKVALEDPVAANKQLDWFSQMEQFNEADLRAEYEDHFGEDLDADSAVEEWVARMAANDPILTNSHEDVSAAVGAPGQEDPPMGLMSSALFRNIEEQGYVHDVCADMAPWAGDAAPKAMVIASESENQNAAKLFIHFALTEEGIEPQINDGKISSNTTIEQPEDPADVRGNMESIYFFNNEGLTTDWQTRQDWQDLWRTSAN</sequence>
<organism evidence="2 3">
    <name type="scientific">Flaviflexus ciconiae</name>
    <dbReference type="NCBI Taxonomy" id="2496867"/>
    <lineage>
        <taxon>Bacteria</taxon>
        <taxon>Bacillati</taxon>
        <taxon>Actinomycetota</taxon>
        <taxon>Actinomycetes</taxon>
        <taxon>Actinomycetales</taxon>
        <taxon>Actinomycetaceae</taxon>
        <taxon>Flaviflexus</taxon>
    </lineage>
</organism>
<accession>A0A3S9Q0U9</accession>
<dbReference type="AlphaFoldDB" id="A0A3S9Q0U9"/>
<keyword evidence="3" id="KW-1185">Reference proteome</keyword>
<dbReference type="Pfam" id="PF13416">
    <property type="entry name" value="SBP_bac_8"/>
    <property type="match status" value="1"/>
</dbReference>
<dbReference type="KEGG" id="flh:EJ997_11720"/>
<protein>
    <submittedName>
        <fullName evidence="2">ABC transporter substrate-binding protein</fullName>
    </submittedName>
</protein>
<reference evidence="2 3" key="1">
    <citation type="submission" date="2018-12" db="EMBL/GenBank/DDBJ databases">
        <title>Complete genome sequence of Flaviflexus sp. H23T48.</title>
        <authorList>
            <person name="Bae J.-W."/>
            <person name="Lee J.-Y."/>
        </authorList>
    </citation>
    <scope>NUCLEOTIDE SEQUENCE [LARGE SCALE GENOMIC DNA]</scope>
    <source>
        <strain evidence="2 3">H23T48</strain>
    </source>
</reference>
<keyword evidence="1" id="KW-0732">Signal</keyword>
<evidence type="ECO:0000313" key="3">
    <source>
        <dbReference type="Proteomes" id="UP000280344"/>
    </source>
</evidence>
<dbReference type="PANTHER" id="PTHR30006:SF2">
    <property type="entry name" value="ABC TRANSPORTER SUBSTRATE-BINDING PROTEIN"/>
    <property type="match status" value="1"/>
</dbReference>
<dbReference type="Gene3D" id="3.40.190.10">
    <property type="entry name" value="Periplasmic binding protein-like II"/>
    <property type="match status" value="2"/>
</dbReference>
<evidence type="ECO:0000313" key="2">
    <source>
        <dbReference type="EMBL" id="AZQ78263.1"/>
    </source>
</evidence>
<name>A0A3S9Q0U9_9ACTO</name>
<dbReference type="InterPro" id="IPR006059">
    <property type="entry name" value="SBP"/>
</dbReference>
<dbReference type="SUPFAM" id="SSF53850">
    <property type="entry name" value="Periplasmic binding protein-like II"/>
    <property type="match status" value="1"/>
</dbReference>
<evidence type="ECO:0000256" key="1">
    <source>
        <dbReference type="ARBA" id="ARBA00022729"/>
    </source>
</evidence>